<evidence type="ECO:0000256" key="1">
    <source>
        <dbReference type="SAM" id="Coils"/>
    </source>
</evidence>
<evidence type="ECO:0000313" key="3">
    <source>
        <dbReference type="EMBL" id="TVY82167.1"/>
    </source>
</evidence>
<dbReference type="AlphaFoldDB" id="A0A8T9CCD7"/>
<keyword evidence="4" id="KW-1185">Reference proteome</keyword>
<protein>
    <submittedName>
        <fullName evidence="3">Uncharacterized protein</fullName>
    </submittedName>
</protein>
<evidence type="ECO:0000256" key="2">
    <source>
        <dbReference type="SAM" id="MobiDB-lite"/>
    </source>
</evidence>
<gene>
    <name evidence="3" type="ORF">LSUE1_G004295</name>
</gene>
<feature type="coiled-coil region" evidence="1">
    <location>
        <begin position="263"/>
        <end position="290"/>
    </location>
</feature>
<feature type="compositionally biased region" description="Acidic residues" evidence="2">
    <location>
        <begin position="478"/>
        <end position="487"/>
    </location>
</feature>
<dbReference type="Proteomes" id="UP000469558">
    <property type="component" value="Unassembled WGS sequence"/>
</dbReference>
<feature type="coiled-coil region" evidence="1">
    <location>
        <begin position="68"/>
        <end position="221"/>
    </location>
</feature>
<comment type="caution">
    <text evidence="3">The sequence shown here is derived from an EMBL/GenBank/DDBJ whole genome shotgun (WGS) entry which is preliminary data.</text>
</comment>
<proteinExistence type="predicted"/>
<reference evidence="3 4" key="1">
    <citation type="submission" date="2018-05" db="EMBL/GenBank/DDBJ databases">
        <title>Genome sequencing and assembly of the regulated plant pathogen Lachnellula willkommii and related sister species for the development of diagnostic species identification markers.</title>
        <authorList>
            <person name="Giroux E."/>
            <person name="Bilodeau G."/>
        </authorList>
    </citation>
    <scope>NUCLEOTIDE SEQUENCE [LARGE SCALE GENOMIC DNA]</scope>
    <source>
        <strain evidence="3 4">CBS 268.59</strain>
    </source>
</reference>
<organism evidence="3 4">
    <name type="scientific">Lachnellula suecica</name>
    <dbReference type="NCBI Taxonomy" id="602035"/>
    <lineage>
        <taxon>Eukaryota</taxon>
        <taxon>Fungi</taxon>
        <taxon>Dikarya</taxon>
        <taxon>Ascomycota</taxon>
        <taxon>Pezizomycotina</taxon>
        <taxon>Leotiomycetes</taxon>
        <taxon>Helotiales</taxon>
        <taxon>Lachnaceae</taxon>
        <taxon>Lachnellula</taxon>
    </lineage>
</organism>
<accession>A0A8T9CCD7</accession>
<feature type="compositionally biased region" description="Polar residues" evidence="2">
    <location>
        <begin position="351"/>
        <end position="361"/>
    </location>
</feature>
<dbReference type="OrthoDB" id="4088568at2759"/>
<sequence>MAEEGSLEALIGRIPAACSTRANLHCCCGRTDCAFLKHNCSALDDLEKEVHTAAQLGQALLVRHEQYMQDAESDRLEMNHKIETLENDKRQLEEKNEQTTTENCDLLNQLEGLNATVADSETHIRSLENTLQSTQQELRRLEGLASRTYELEIQLAALEQEQDLLQKTVAKTEAEERSAIQRWKKAERNLINLQDQLEKIEREAREERERHVEVLGRMERQRTVERELDTAAGRLKAAAATTGHGKNGSNVVSHFVKDILQDNANLQMGIMELREMLQNSNDEVEILREQLMLHQPLDVADDASGPPTLRAELAPKEMPELPPVISQELHIHHHYHVPKKEVVRPKKKRTSLNNSLFTPPRTTHSSSNSTASAILSQTAVTIPAPITPNNHRWSVQSGQMSDFAPSSVPSSPQSMYRNSTLFDRGLDIDSSRPTSPGSSVDPMSPQFQPSRHRKRGSEVSTRSFVPPTNFRSPHVIHEEDDDVEEIGDLQTPSMPSLDDDPTPSDVSRDSEYMEATEEVWSPSFRPSLRRSNSHESILSVSGIDIHTLKSRPSQLTVAGGNALLRPRSRVATPTSMVSIDTMVTARPTLSRQGHDSSAYLRSNIRQNNADARSINFSNSGDSPSSGIGTKLGGWVFGRWGVSPAKSSDNLRVPSTPSRNQRVVSTPVDPLKAMFGRSPGINQKGPIPGFVKKAERAPSSVMPAAVDHDALREVLMDSGGVR</sequence>
<dbReference type="EMBL" id="QGMK01000361">
    <property type="protein sequence ID" value="TVY82167.1"/>
    <property type="molecule type" value="Genomic_DNA"/>
</dbReference>
<feature type="compositionally biased region" description="Polar residues" evidence="2">
    <location>
        <begin position="387"/>
        <end position="400"/>
    </location>
</feature>
<name>A0A8T9CCD7_9HELO</name>
<keyword evidence="1" id="KW-0175">Coiled coil</keyword>
<feature type="compositionally biased region" description="Polar residues" evidence="2">
    <location>
        <begin position="407"/>
        <end position="421"/>
    </location>
</feature>
<evidence type="ECO:0000313" key="4">
    <source>
        <dbReference type="Proteomes" id="UP000469558"/>
    </source>
</evidence>
<feature type="region of interest" description="Disordered" evidence="2">
    <location>
        <begin position="387"/>
        <end position="508"/>
    </location>
</feature>
<feature type="region of interest" description="Disordered" evidence="2">
    <location>
        <begin position="340"/>
        <end position="370"/>
    </location>
</feature>